<protein>
    <submittedName>
        <fullName evidence="1">DUF4826 family protein</fullName>
    </submittedName>
</protein>
<dbReference type="RefSeq" id="WP_204631163.1">
    <property type="nucleotide sequence ID" value="NZ_BSOC01000003.1"/>
</dbReference>
<evidence type="ECO:0000313" key="2">
    <source>
        <dbReference type="Proteomes" id="UP001430193"/>
    </source>
</evidence>
<proteinExistence type="predicted"/>
<evidence type="ECO:0000313" key="1">
    <source>
        <dbReference type="EMBL" id="MBM7129545.1"/>
    </source>
</evidence>
<organism evidence="1 2">
    <name type="scientific">Dyella mobilis</name>
    <dbReference type="NCBI Taxonomy" id="1849582"/>
    <lineage>
        <taxon>Bacteria</taxon>
        <taxon>Pseudomonadati</taxon>
        <taxon>Pseudomonadota</taxon>
        <taxon>Gammaproteobacteria</taxon>
        <taxon>Lysobacterales</taxon>
        <taxon>Rhodanobacteraceae</taxon>
        <taxon>Dyella</taxon>
    </lineage>
</organism>
<dbReference type="Pfam" id="PF16108">
    <property type="entry name" value="DUF4826"/>
    <property type="match status" value="1"/>
</dbReference>
<gene>
    <name evidence="1" type="ORF">ISS99_08415</name>
</gene>
<accession>A0ABS2KER2</accession>
<sequence length="144" mass="16030">MDYDNPEVEEQWCAERRNDVSAYLQRQGVQHGQVGEWAAWHLAPYVAIWAIESKVAPGHVGWWAISGDLPTDYVSASAIKHPREAMAAIAARWRDIAENQRSGQIMPGISMGNPTNWKDLAPLLAARAALLQDWATEPGLWEGL</sequence>
<dbReference type="InterPro" id="IPR032251">
    <property type="entry name" value="DUF4826"/>
</dbReference>
<keyword evidence="2" id="KW-1185">Reference proteome</keyword>
<dbReference type="Proteomes" id="UP001430193">
    <property type="component" value="Unassembled WGS sequence"/>
</dbReference>
<reference evidence="1" key="1">
    <citation type="submission" date="2020-10" db="EMBL/GenBank/DDBJ databases">
        <title>Phylogeny of dyella-like bacteria.</title>
        <authorList>
            <person name="Fu J."/>
        </authorList>
    </citation>
    <scope>NUCLEOTIDE SEQUENCE</scope>
    <source>
        <strain evidence="1">DHON07</strain>
    </source>
</reference>
<comment type="caution">
    <text evidence="1">The sequence shown here is derived from an EMBL/GenBank/DDBJ whole genome shotgun (WGS) entry which is preliminary data.</text>
</comment>
<dbReference type="EMBL" id="JADIKF010000038">
    <property type="protein sequence ID" value="MBM7129545.1"/>
    <property type="molecule type" value="Genomic_DNA"/>
</dbReference>
<name>A0ABS2KER2_9GAMM</name>